<organism evidence="1 2">
    <name type="scientific">Actomonas aquatica</name>
    <dbReference type="NCBI Taxonomy" id="2866162"/>
    <lineage>
        <taxon>Bacteria</taxon>
        <taxon>Pseudomonadati</taxon>
        <taxon>Verrucomicrobiota</taxon>
        <taxon>Opitutia</taxon>
        <taxon>Opitutales</taxon>
        <taxon>Opitutaceae</taxon>
        <taxon>Actomonas</taxon>
    </lineage>
</organism>
<protein>
    <submittedName>
        <fullName evidence="1">Uncharacterized protein</fullName>
    </submittedName>
</protein>
<name>A0ABZ1CGZ7_9BACT</name>
<reference evidence="1 2" key="1">
    <citation type="submission" date="2021-08" db="EMBL/GenBank/DDBJ databases">
        <authorList>
            <person name="Zhang D."/>
            <person name="Zhang A."/>
            <person name="Wang L."/>
        </authorList>
    </citation>
    <scope>NUCLEOTIDE SEQUENCE [LARGE SCALE GENOMIC DNA]</scope>
    <source>
        <strain evidence="1 2">WL0086</strain>
    </source>
</reference>
<evidence type="ECO:0000313" key="1">
    <source>
        <dbReference type="EMBL" id="WRQ89859.1"/>
    </source>
</evidence>
<reference evidence="1 2" key="2">
    <citation type="submission" date="2023-12" db="EMBL/GenBank/DDBJ databases">
        <title>Description of an unclassified Opitutus bacterium of Verrucomicrobiota.</title>
        <authorList>
            <person name="Zhang D.-F."/>
        </authorList>
    </citation>
    <scope>NUCLEOTIDE SEQUENCE [LARGE SCALE GENOMIC DNA]</scope>
    <source>
        <strain evidence="1 2">WL0086</strain>
    </source>
</reference>
<gene>
    <name evidence="1" type="ORF">K1X11_010620</name>
</gene>
<accession>A0ABZ1CGZ7</accession>
<dbReference type="RefSeq" id="WP_221032316.1">
    <property type="nucleotide sequence ID" value="NZ_CP139781.1"/>
</dbReference>
<proteinExistence type="predicted"/>
<keyword evidence="2" id="KW-1185">Reference proteome</keyword>
<sequence length="70" mass="7065">MKIATYLITAAIAAPAAILLGASALIVTGVATTVGLSAIAIADYAKPAMTYHTELATAQTTRAERHPLAA</sequence>
<dbReference type="EMBL" id="CP139781">
    <property type="protein sequence ID" value="WRQ89859.1"/>
    <property type="molecule type" value="Genomic_DNA"/>
</dbReference>
<evidence type="ECO:0000313" key="2">
    <source>
        <dbReference type="Proteomes" id="UP000738431"/>
    </source>
</evidence>
<dbReference type="Proteomes" id="UP000738431">
    <property type="component" value="Chromosome"/>
</dbReference>